<keyword evidence="3" id="KW-0997">Cell inner membrane</keyword>
<feature type="transmembrane region" description="Helical" evidence="9">
    <location>
        <begin position="44"/>
        <end position="66"/>
    </location>
</feature>
<evidence type="ECO:0000256" key="1">
    <source>
        <dbReference type="ARBA" id="ARBA00004429"/>
    </source>
</evidence>
<comment type="similarity">
    <text evidence="7">Belongs to the CbrB family.</text>
</comment>
<evidence type="ECO:0000256" key="6">
    <source>
        <dbReference type="ARBA" id="ARBA00023136"/>
    </source>
</evidence>
<dbReference type="AlphaFoldDB" id="A0A9J9GDL6"/>
<protein>
    <recommendedName>
        <fullName evidence="8">Inner membrane protein CbrB</fullName>
    </recommendedName>
</protein>
<dbReference type="EMBL" id="CP000653">
    <property type="protein sequence ID" value="ABP58982.1"/>
    <property type="molecule type" value="Genomic_DNA"/>
</dbReference>
<gene>
    <name evidence="10" type="ordered locus">Ent638_0293</name>
</gene>
<accession>A0A9J9GDL6</accession>
<keyword evidence="5 9" id="KW-1133">Transmembrane helix</keyword>
<feature type="transmembrane region" description="Helical" evidence="9">
    <location>
        <begin position="148"/>
        <end position="168"/>
    </location>
</feature>
<evidence type="ECO:0000256" key="2">
    <source>
        <dbReference type="ARBA" id="ARBA00022475"/>
    </source>
</evidence>
<evidence type="ECO:0000256" key="8">
    <source>
        <dbReference type="ARBA" id="ARBA00093791"/>
    </source>
</evidence>
<keyword evidence="6 9" id="KW-0472">Membrane</keyword>
<dbReference type="Pfam" id="PF26516">
    <property type="entry name" value="CBRB"/>
    <property type="match status" value="1"/>
</dbReference>
<evidence type="ECO:0000256" key="7">
    <source>
        <dbReference type="ARBA" id="ARBA00093772"/>
    </source>
</evidence>
<reference evidence="11" key="1">
    <citation type="journal article" date="2010" name="PLoS Genet.">
        <title>Genome sequence of the plant growth promoting endophytic bacterium Enterobacter sp. 638.</title>
        <authorList>
            <person name="Taghavi S."/>
            <person name="van der Lelie D."/>
            <person name="Hoffman A."/>
            <person name="Zhang Y.B."/>
            <person name="Walla M.D."/>
            <person name="Vangronsveld J."/>
            <person name="Newman L."/>
            <person name="Monchy S."/>
        </authorList>
    </citation>
    <scope>NUCLEOTIDE SEQUENCE [LARGE SCALE GENOMIC DNA]</scope>
    <source>
        <strain evidence="11">638</strain>
    </source>
</reference>
<proteinExistence type="inferred from homology"/>
<evidence type="ECO:0000256" key="9">
    <source>
        <dbReference type="SAM" id="Phobius"/>
    </source>
</evidence>
<dbReference type="KEGG" id="ent:Ent638_0293"/>
<name>A0A9J9GDL6_ENT38</name>
<evidence type="ECO:0000256" key="5">
    <source>
        <dbReference type="ARBA" id="ARBA00022989"/>
    </source>
</evidence>
<keyword evidence="11" id="KW-1185">Reference proteome</keyword>
<dbReference type="InterPro" id="IPR058975">
    <property type="entry name" value="CbrB"/>
</dbReference>
<evidence type="ECO:0000313" key="10">
    <source>
        <dbReference type="EMBL" id="ABP58982.1"/>
    </source>
</evidence>
<feature type="transmembrane region" description="Helical" evidence="9">
    <location>
        <begin position="123"/>
        <end position="142"/>
    </location>
</feature>
<keyword evidence="4 9" id="KW-0812">Transmembrane</keyword>
<evidence type="ECO:0000256" key="3">
    <source>
        <dbReference type="ARBA" id="ARBA00022519"/>
    </source>
</evidence>
<keyword evidence="2" id="KW-1003">Cell membrane</keyword>
<evidence type="ECO:0000256" key="4">
    <source>
        <dbReference type="ARBA" id="ARBA00022692"/>
    </source>
</evidence>
<comment type="subcellular location">
    <subcellularLocation>
        <location evidence="1">Cell inner membrane</location>
        <topology evidence="1">Multi-pass membrane protein</topology>
    </subcellularLocation>
</comment>
<evidence type="ECO:0000313" key="11">
    <source>
        <dbReference type="Proteomes" id="UP000000230"/>
    </source>
</evidence>
<dbReference type="Proteomes" id="UP000000230">
    <property type="component" value="Chromosome"/>
</dbReference>
<organism evidence="10 11">
    <name type="scientific">Enterobacter sp. (strain 638)</name>
    <dbReference type="NCBI Taxonomy" id="399742"/>
    <lineage>
        <taxon>Bacteria</taxon>
        <taxon>Pseudomonadati</taxon>
        <taxon>Pseudomonadota</taxon>
        <taxon>Gammaproteobacteria</taxon>
        <taxon>Enterobacterales</taxon>
        <taxon>Enterobacteriaceae</taxon>
        <taxon>Enterobacter</taxon>
    </lineage>
</organism>
<feature type="transmembrane region" description="Helical" evidence="9">
    <location>
        <begin position="86"/>
        <end position="111"/>
    </location>
</feature>
<dbReference type="NCBIfam" id="NF007334">
    <property type="entry name" value="PRK09823.1"/>
    <property type="match status" value="1"/>
</dbReference>
<sequence length="198" mass="21860">MKRGTTGWFWCWIDTTSLSLHLRCLCSPSNDYLKGTFMTKTRRIFHHACWFALLGPHLGVPVTFAGELLTNHRTAENLLLQIVLNFPFFMAVTWFLGGVSALLTGIAAACLPPQIYQHAWHRSLACGAMGSVIATLYGLIYSGSVDSVIFWMATGPGLLAGLIMGRFVPYLPGRGDKKYVRPALVKIPTENAQAEVKE</sequence>